<dbReference type="SUPFAM" id="SSF46966">
    <property type="entry name" value="Spectrin repeat"/>
    <property type="match status" value="3"/>
</dbReference>
<keyword evidence="3" id="KW-0175">Coiled coil</keyword>
<keyword evidence="5" id="KW-1185">Reference proteome</keyword>
<gene>
    <name evidence="4" type="ORF">scyTo_0021106</name>
</gene>
<dbReference type="PANTHER" id="PTHR11915">
    <property type="entry name" value="SPECTRIN/FILAMIN RELATED CYTOSKELETAL PROTEIN"/>
    <property type="match status" value="1"/>
</dbReference>
<sequence length="441" mass="51120">MNWSEYNISIAAQTGLCRRPGLICLIGRPLQEGQQLIKEKPELAPEVRKKLEEIHDCWIVLESTTQAKARHLFEANKAELLVQSYGELDKRLSHLEGQLQVVDGARDITSVNSELQKLQVLENQMEGWYKEVGELQAQASTLHQDGSGKEEVTEKQNVVEARIVRLIEPLKQRRRILLASKEVHQVTRDIEDETLWVQERLPQAMSKDHGNNLQTVQHLHKKLQTLQREILGHQPRISDVMERAGHIASIQNPEADAVRLSLDRLRESWDALREETQQREQRLNAMQQVQQYYFDASEVESWLSEQELHMMTDEKGKDEQSSLQMLKKHLTLEQTIDDYAENICELSNTCRALLDVGHPESEHISKQQSQIDRLYVSLKDFVEERKGKLEQHYWLFQLNREVDELEQWIAEREVVAGSPELGQDYEHVTVSEKPLMSLIGL</sequence>
<evidence type="ECO:0000313" key="4">
    <source>
        <dbReference type="EMBL" id="GCB77492.1"/>
    </source>
</evidence>
<organism evidence="4 5">
    <name type="scientific">Scyliorhinus torazame</name>
    <name type="common">Cloudy catshark</name>
    <name type="synonym">Catulus torazame</name>
    <dbReference type="NCBI Taxonomy" id="75743"/>
    <lineage>
        <taxon>Eukaryota</taxon>
        <taxon>Metazoa</taxon>
        <taxon>Chordata</taxon>
        <taxon>Craniata</taxon>
        <taxon>Vertebrata</taxon>
        <taxon>Chondrichthyes</taxon>
        <taxon>Elasmobranchii</taxon>
        <taxon>Galeomorphii</taxon>
        <taxon>Galeoidea</taxon>
        <taxon>Carcharhiniformes</taxon>
        <taxon>Scyliorhinidae</taxon>
        <taxon>Scyliorhinus</taxon>
    </lineage>
</organism>
<evidence type="ECO:0000256" key="1">
    <source>
        <dbReference type="ARBA" id="ARBA00022737"/>
    </source>
</evidence>
<reference evidence="4 5" key="1">
    <citation type="journal article" date="2018" name="Nat. Ecol. Evol.">
        <title>Shark genomes provide insights into elasmobranch evolution and the origin of vertebrates.</title>
        <authorList>
            <person name="Hara Y"/>
            <person name="Yamaguchi K"/>
            <person name="Onimaru K"/>
            <person name="Kadota M"/>
            <person name="Koyanagi M"/>
            <person name="Keeley SD"/>
            <person name="Tatsumi K"/>
            <person name="Tanaka K"/>
            <person name="Motone F"/>
            <person name="Kageyama Y"/>
            <person name="Nozu R"/>
            <person name="Adachi N"/>
            <person name="Nishimura O"/>
            <person name="Nakagawa R"/>
            <person name="Tanegashima C"/>
            <person name="Kiyatake I"/>
            <person name="Matsumoto R"/>
            <person name="Murakumo K"/>
            <person name="Nishida K"/>
            <person name="Terakita A"/>
            <person name="Kuratani S"/>
            <person name="Sato K"/>
            <person name="Hyodo S Kuraku.S."/>
        </authorList>
    </citation>
    <scope>NUCLEOTIDE SEQUENCE [LARGE SCALE GENOMIC DNA]</scope>
</reference>
<feature type="coiled-coil region" evidence="3">
    <location>
        <begin position="111"/>
        <end position="138"/>
    </location>
</feature>
<dbReference type="CDD" id="cd00176">
    <property type="entry name" value="SPEC"/>
    <property type="match status" value="1"/>
</dbReference>
<dbReference type="Proteomes" id="UP000288216">
    <property type="component" value="Unassembled WGS sequence"/>
</dbReference>
<dbReference type="GO" id="GO:0003779">
    <property type="term" value="F:actin binding"/>
    <property type="evidence" value="ECO:0007669"/>
    <property type="project" value="UniProtKB-KW"/>
</dbReference>
<dbReference type="InterPro" id="IPR002017">
    <property type="entry name" value="Spectrin_repeat"/>
</dbReference>
<dbReference type="AlphaFoldDB" id="A0A401PWL3"/>
<dbReference type="OrthoDB" id="5865767at2759"/>
<dbReference type="EMBL" id="BFAA01018123">
    <property type="protein sequence ID" value="GCB77492.1"/>
    <property type="molecule type" value="Genomic_DNA"/>
</dbReference>
<dbReference type="FunFam" id="1.20.58.60:FF:000340">
    <property type="entry name" value="Spectrin beta chain"/>
    <property type="match status" value="1"/>
</dbReference>
<protein>
    <submittedName>
        <fullName evidence="4">Uncharacterized protein</fullName>
    </submittedName>
</protein>
<dbReference type="OMA" id="KWITERI"/>
<dbReference type="SMART" id="SM00150">
    <property type="entry name" value="SPEC"/>
    <property type="match status" value="3"/>
</dbReference>
<comment type="caution">
    <text evidence="4">The sequence shown here is derived from an EMBL/GenBank/DDBJ whole genome shotgun (WGS) entry which is preliminary data.</text>
</comment>
<evidence type="ECO:0000313" key="5">
    <source>
        <dbReference type="Proteomes" id="UP000288216"/>
    </source>
</evidence>
<dbReference type="STRING" id="75743.A0A401PWL3"/>
<dbReference type="Gene3D" id="1.20.58.60">
    <property type="match status" value="3"/>
</dbReference>
<dbReference type="InterPro" id="IPR018159">
    <property type="entry name" value="Spectrin/alpha-actinin"/>
</dbReference>
<dbReference type="Pfam" id="PF00435">
    <property type="entry name" value="Spectrin"/>
    <property type="match status" value="3"/>
</dbReference>
<name>A0A401PWL3_SCYTO</name>
<evidence type="ECO:0000256" key="3">
    <source>
        <dbReference type="SAM" id="Coils"/>
    </source>
</evidence>
<keyword evidence="1" id="KW-0677">Repeat</keyword>
<keyword evidence="2" id="KW-0009">Actin-binding</keyword>
<evidence type="ECO:0000256" key="2">
    <source>
        <dbReference type="ARBA" id="ARBA00023203"/>
    </source>
</evidence>
<proteinExistence type="predicted"/>
<accession>A0A401PWL3</accession>